<evidence type="ECO:0000313" key="2">
    <source>
        <dbReference type="Proteomes" id="UP000062833"/>
    </source>
</evidence>
<dbReference type="Pfam" id="PF03663">
    <property type="entry name" value="Glyco_hydro_76"/>
    <property type="match status" value="1"/>
</dbReference>
<gene>
    <name evidence="1" type="ORF">AOC05_17680</name>
</gene>
<dbReference type="EMBL" id="CP012677">
    <property type="protein sequence ID" value="ALE94373.1"/>
    <property type="molecule type" value="Genomic_DNA"/>
</dbReference>
<evidence type="ECO:0000313" key="1">
    <source>
        <dbReference type="EMBL" id="ALE94373.1"/>
    </source>
</evidence>
<proteinExistence type="predicted"/>
<dbReference type="PANTHER" id="PTHR47791">
    <property type="entry name" value="MEIOTICALLY UP-REGULATED GENE 191 PROTEIN"/>
    <property type="match status" value="1"/>
</dbReference>
<dbReference type="InterPro" id="IPR005198">
    <property type="entry name" value="Glyco_hydro_76"/>
</dbReference>
<organism evidence="1 2">
    <name type="scientific">Arthrobacter alpinus</name>
    <dbReference type="NCBI Taxonomy" id="656366"/>
    <lineage>
        <taxon>Bacteria</taxon>
        <taxon>Bacillati</taxon>
        <taxon>Actinomycetota</taxon>
        <taxon>Actinomycetes</taxon>
        <taxon>Micrococcales</taxon>
        <taxon>Micrococcaceae</taxon>
        <taxon>Arthrobacter</taxon>
    </lineage>
</organism>
<dbReference type="PANTHER" id="PTHR47791:SF3">
    <property type="entry name" value="MEIOTICALLY UP-REGULATED GENE 191 PROTEIN"/>
    <property type="match status" value="1"/>
</dbReference>
<dbReference type="GO" id="GO:0005975">
    <property type="term" value="P:carbohydrate metabolic process"/>
    <property type="evidence" value="ECO:0007669"/>
    <property type="project" value="InterPro"/>
</dbReference>
<dbReference type="Gene3D" id="1.50.10.20">
    <property type="match status" value="1"/>
</dbReference>
<dbReference type="Proteomes" id="UP000062833">
    <property type="component" value="Chromosome"/>
</dbReference>
<dbReference type="SUPFAM" id="SSF48208">
    <property type="entry name" value="Six-hairpin glycosidases"/>
    <property type="match status" value="1"/>
</dbReference>
<accession>A0A0M4R065</accession>
<dbReference type="RefSeq" id="WP_082358248.1">
    <property type="nucleotide sequence ID" value="NZ_CP012677.1"/>
</dbReference>
<dbReference type="KEGG" id="aaq:AOC05_17680"/>
<dbReference type="InterPro" id="IPR053169">
    <property type="entry name" value="MUG_Protein"/>
</dbReference>
<dbReference type="InterPro" id="IPR008928">
    <property type="entry name" value="6-hairpin_glycosidase_sf"/>
</dbReference>
<protein>
    <recommendedName>
        <fullName evidence="3">Glycosyl hydrolase</fullName>
    </recommendedName>
</protein>
<reference evidence="2" key="1">
    <citation type="submission" date="2015-09" db="EMBL/GenBank/DDBJ databases">
        <title>Complete genome of Arthrobacter alpinus strain R3.8.</title>
        <authorList>
            <person name="See-Too W.S."/>
            <person name="Chan K.G."/>
        </authorList>
    </citation>
    <scope>NUCLEOTIDE SEQUENCE [LARGE SCALE GENOMIC DNA]</scope>
    <source>
        <strain evidence="2">R3.8</strain>
    </source>
</reference>
<keyword evidence="2" id="KW-1185">Reference proteome</keyword>
<name>A0A0M4R065_9MICC</name>
<evidence type="ECO:0008006" key="3">
    <source>
        <dbReference type="Google" id="ProtNLM"/>
    </source>
</evidence>
<dbReference type="AlphaFoldDB" id="A0A0M4R065"/>
<dbReference type="PATRIC" id="fig|656366.3.peg.3802"/>
<sequence length="350" mass="37937">MDSESADAPTPYPATDRWATLAQGAAAEVNVRFGHRLLGLPGTWIAAVAAPTTGITTPFSPWHYWWQAHYLDAVVDAGIAAFRDGDGRGALTELRRATALLRGLLLRNFGRFPNYFYDDMAWLALACDRLSAFCRDVTGKPSRWADFAVGSLTRQLRAAQNDVLGGGIYWSRKRDFKNTPANGSAALHFARIGEMGRAQGLIDWLRAELFDPEQGIYLDGSHPSATGREVETTIYTYNQGPILAALLQLDHPRYVRQAADLIDAVVLHLTVPGQGIRLEQGADGSLFTGILCRYLALVANDGRLPADSRATASLLVLETASALTGPAPAQLSAAVQRWTIFAAAATCQRP</sequence>